<dbReference type="EMBL" id="OX465086">
    <property type="protein sequence ID" value="CAI9262436.1"/>
    <property type="molecule type" value="Genomic_DNA"/>
</dbReference>
<dbReference type="Proteomes" id="UP001177003">
    <property type="component" value="Chromosome 0"/>
</dbReference>
<keyword evidence="2" id="KW-1185">Reference proteome</keyword>
<dbReference type="AlphaFoldDB" id="A0AA35UPE6"/>
<organism evidence="1 2">
    <name type="scientific">Lactuca saligna</name>
    <name type="common">Willowleaf lettuce</name>
    <dbReference type="NCBI Taxonomy" id="75948"/>
    <lineage>
        <taxon>Eukaryota</taxon>
        <taxon>Viridiplantae</taxon>
        <taxon>Streptophyta</taxon>
        <taxon>Embryophyta</taxon>
        <taxon>Tracheophyta</taxon>
        <taxon>Spermatophyta</taxon>
        <taxon>Magnoliopsida</taxon>
        <taxon>eudicotyledons</taxon>
        <taxon>Gunneridae</taxon>
        <taxon>Pentapetalae</taxon>
        <taxon>asterids</taxon>
        <taxon>campanulids</taxon>
        <taxon>Asterales</taxon>
        <taxon>Asteraceae</taxon>
        <taxon>Cichorioideae</taxon>
        <taxon>Cichorieae</taxon>
        <taxon>Lactucinae</taxon>
        <taxon>Lactuca</taxon>
    </lineage>
</organism>
<evidence type="ECO:0000313" key="2">
    <source>
        <dbReference type="Proteomes" id="UP001177003"/>
    </source>
</evidence>
<reference evidence="1" key="1">
    <citation type="submission" date="2023-04" db="EMBL/GenBank/DDBJ databases">
        <authorList>
            <person name="Vijverberg K."/>
            <person name="Xiong W."/>
            <person name="Schranz E."/>
        </authorList>
    </citation>
    <scope>NUCLEOTIDE SEQUENCE</scope>
</reference>
<gene>
    <name evidence="1" type="ORF">LSALG_LOCUS3173</name>
</gene>
<sequence>MGLGPVDRRRRRSRQIRGRLLHFITQGSKVNKLQMDGEMKNDSGKVTQDMDQGNCESSVDSFSLESLVKDINKIVRCIGSMVNKFEDLNKRVQLMEKKLKKYQQYKDYKFKIPTEEKPSSKVHIPPAFPEKFDHAVFCKWVKDVELYFESGCVSEHEKVKHVVCTLPRDGEAFKWWQGIQELSNTVDKIHVIRWNEMKRLVINKFLCPKIGLIANKTS</sequence>
<proteinExistence type="predicted"/>
<evidence type="ECO:0008006" key="3">
    <source>
        <dbReference type="Google" id="ProtNLM"/>
    </source>
</evidence>
<name>A0AA35UPE6_LACSI</name>
<evidence type="ECO:0000313" key="1">
    <source>
        <dbReference type="EMBL" id="CAI9262436.1"/>
    </source>
</evidence>
<accession>A0AA35UPE6</accession>
<protein>
    <recommendedName>
        <fullName evidence="3">Retrotransposon gag domain-containing protein</fullName>
    </recommendedName>
</protein>